<evidence type="ECO:0000313" key="8">
    <source>
        <dbReference type="Proteomes" id="UP000317652"/>
    </source>
</evidence>
<dbReference type="InterPro" id="IPR027417">
    <property type="entry name" value="P-loop_NTPase"/>
</dbReference>
<dbReference type="Gene3D" id="3.30.65.10">
    <property type="entry name" value="Bacterial Topoisomerase I, domain 1"/>
    <property type="match status" value="1"/>
</dbReference>
<proteinExistence type="predicted"/>
<dbReference type="SUPFAM" id="SSF57783">
    <property type="entry name" value="Zinc beta-ribbon"/>
    <property type="match status" value="1"/>
</dbReference>
<dbReference type="GO" id="GO:0004386">
    <property type="term" value="F:helicase activity"/>
    <property type="evidence" value="ECO:0007669"/>
    <property type="project" value="UniProtKB-KW"/>
</dbReference>
<dbReference type="EMBL" id="CABGGS010000002">
    <property type="protein sequence ID" value="VUS26296.1"/>
    <property type="molecule type" value="Genomic_DNA"/>
</dbReference>
<comment type="caution">
    <text evidence="7">The sequence shown here is derived from an EMBL/GenBank/DDBJ whole genome shotgun (WGS) entry which is preliminary data.</text>
</comment>
<evidence type="ECO:0000313" key="7">
    <source>
        <dbReference type="EMBL" id="VUS26296.1"/>
    </source>
</evidence>
<dbReference type="Pfam" id="PF13538">
    <property type="entry name" value="UvrD_C_2"/>
    <property type="match status" value="1"/>
</dbReference>
<keyword evidence="8" id="KW-1185">Reference proteome</keyword>
<dbReference type="InterPro" id="IPR027785">
    <property type="entry name" value="UvrD-like_helicase_C"/>
</dbReference>
<sequence>MNEVSSVQVNFLGKLFRKPSVNSTSETLWFSLQGKEVAHYPLRAMRSFAHVDESVLGSQLRFRSDGTEIKTGFLQKRATANFLRFINKSVSEHIQDYLRTCFSEFDALVINHYPRDTWSEQIESMLSELHQHYMVQPEIWKTYLPASVIERIEAMVKFYPLDMASLREYHESYQLYKREAFFDVVEANPLTAEQRLGVLRSNDRNMVLAAAGTGKTSVMVAKALDLIDRKLAEPSEILVLAYNKAAASELKERLESKAINGNVTLVTKPYISTFHALGRQILRDASISTQMSVFAEDNYKLKQWVTKWIYEYISADPARVFDLIELTTPPVDAMQFNTKSEYEKYLRDNDFRTLGGEKVRGYQELLLANFMHVNKIEYEYESPYVTKRRLELGFDYRPDFHIKDTDIYIEHYGTDRNGKTRPDIDASQYSEIKNKKRALHEECGTTLIETFHFEWQEKNLLPAFKTKLAAAGVSCDPMSPHEIFEKLNQQQELGSWAELMTKALKSIRVERLDKKGILERLTSAKIFNAEKYTEILDELHSGYIYELKHQNAIDFDDMIIRAIEVIDNGAYIPQWKYVLLDEFQDVSAARMEFIQCILAKGPTPSLTVVGDDWQSIYRFSGGKLELTTRFGDLVGHCTLTKLQKTFRYNNSIAKTAGTFIMQNPEQYKKEIDTHHKVEEPQVYLLDDKVGVQRSLCDKALEVVKKIRQHEPTASIAIIARYNYLLAEAKQAVWGAEFKENILFWSFHKSKGLEADYCILIGFSQGKTGFPNENRDDAVIEALLPSLDTFPHSEERRLLYVGITRARHKCYIIADPTAPSDFITELLTPKYDLQIVSDTFKEQYRKMFKCSYCEPGYLRLVKGKFGDYYSCSTGLGCTVGKARVCEKCAAPSFDMRSYSQCNNPACDNKMKICEKCGRPMKLKQSKFGEFWGCSGYGIKDDQCTHKSILGLT</sequence>
<accession>A0ABY6V8U8</accession>
<keyword evidence="3 5" id="KW-0347">Helicase</keyword>
<evidence type="ECO:0000256" key="2">
    <source>
        <dbReference type="ARBA" id="ARBA00022801"/>
    </source>
</evidence>
<name>A0ABY6V8U8_9ENTR</name>
<dbReference type="Proteomes" id="UP000317652">
    <property type="component" value="Unassembled WGS sequence"/>
</dbReference>
<feature type="binding site" evidence="5">
    <location>
        <begin position="209"/>
        <end position="216"/>
    </location>
    <ligand>
        <name>ATP</name>
        <dbReference type="ChEBI" id="CHEBI:30616"/>
    </ligand>
</feature>
<evidence type="ECO:0000256" key="1">
    <source>
        <dbReference type="ARBA" id="ARBA00022741"/>
    </source>
</evidence>
<evidence type="ECO:0000256" key="4">
    <source>
        <dbReference type="ARBA" id="ARBA00022840"/>
    </source>
</evidence>
<dbReference type="InterPro" id="IPR000212">
    <property type="entry name" value="DNA_helicase_UvrD/REP"/>
</dbReference>
<feature type="domain" description="UvrD-like helicase ATP-binding" evidence="6">
    <location>
        <begin position="188"/>
        <end position="649"/>
    </location>
</feature>
<dbReference type="PANTHER" id="PTHR11070:SF63">
    <property type="entry name" value="DNA HELICASE IV"/>
    <property type="match status" value="1"/>
</dbReference>
<dbReference type="Pfam" id="PF00580">
    <property type="entry name" value="UvrD-helicase"/>
    <property type="match status" value="1"/>
</dbReference>
<keyword evidence="1 5" id="KW-0547">Nucleotide-binding</keyword>
<dbReference type="SUPFAM" id="SSF52540">
    <property type="entry name" value="P-loop containing nucleoside triphosphate hydrolases"/>
    <property type="match status" value="1"/>
</dbReference>
<keyword evidence="2 5" id="KW-0378">Hydrolase</keyword>
<dbReference type="Gene3D" id="3.40.50.300">
    <property type="entry name" value="P-loop containing nucleotide triphosphate hydrolases"/>
    <property type="match status" value="3"/>
</dbReference>
<evidence type="ECO:0000259" key="6">
    <source>
        <dbReference type="PROSITE" id="PS51198"/>
    </source>
</evidence>
<evidence type="ECO:0000256" key="3">
    <source>
        <dbReference type="ARBA" id="ARBA00022806"/>
    </source>
</evidence>
<reference evidence="7 8" key="1">
    <citation type="submission" date="2019-07" db="EMBL/GenBank/DDBJ databases">
        <authorList>
            <person name="Brisse S."/>
            <person name="Rodrigues C."/>
            <person name="Thorpe H."/>
        </authorList>
    </citation>
    <scope>NUCLEOTIDE SEQUENCE [LARGE SCALE GENOMIC DNA]</scope>
    <source>
        <strain evidence="7">SB6411</strain>
    </source>
</reference>
<dbReference type="PANTHER" id="PTHR11070">
    <property type="entry name" value="UVRD / RECB / PCRA DNA HELICASE FAMILY MEMBER"/>
    <property type="match status" value="1"/>
</dbReference>
<dbReference type="InterPro" id="IPR014016">
    <property type="entry name" value="UvrD-like_ATP-bd"/>
</dbReference>
<evidence type="ECO:0000256" key="5">
    <source>
        <dbReference type="PROSITE-ProRule" id="PRU00560"/>
    </source>
</evidence>
<keyword evidence="4 5" id="KW-0067">ATP-binding</keyword>
<dbReference type="RefSeq" id="WP_109241244.1">
    <property type="nucleotide sequence ID" value="NZ_CABGGS010000002.1"/>
</dbReference>
<organism evidence="7 8">
    <name type="scientific">Klebsiella spallanzanii</name>
    <dbReference type="NCBI Taxonomy" id="2587528"/>
    <lineage>
        <taxon>Bacteria</taxon>
        <taxon>Pseudomonadati</taxon>
        <taxon>Pseudomonadota</taxon>
        <taxon>Gammaproteobacteria</taxon>
        <taxon>Enterobacterales</taxon>
        <taxon>Enterobacteriaceae</taxon>
        <taxon>Klebsiella/Raoultella group</taxon>
        <taxon>Klebsiella</taxon>
    </lineage>
</organism>
<gene>
    <name evidence="7" type="primary">helD_2</name>
    <name evidence="7" type="ORF">SB6411_04234</name>
</gene>
<protein>
    <submittedName>
        <fullName evidence="7">DNA helicase IV</fullName>
    </submittedName>
</protein>
<dbReference type="PROSITE" id="PS51198">
    <property type="entry name" value="UVRD_HELICASE_ATP_BIND"/>
    <property type="match status" value="1"/>
</dbReference>